<organism evidence="2 3">
    <name type="scientific">Acetobacter senegalensis</name>
    <dbReference type="NCBI Taxonomy" id="446692"/>
    <lineage>
        <taxon>Bacteria</taxon>
        <taxon>Pseudomonadati</taxon>
        <taxon>Pseudomonadota</taxon>
        <taxon>Alphaproteobacteria</taxon>
        <taxon>Acetobacterales</taxon>
        <taxon>Acetobacteraceae</taxon>
        <taxon>Acetobacter</taxon>
    </lineage>
</organism>
<sequence>MTIHVGTAPDAWGVWYAEDPRQTPWERYLNEVARAGYAWTELGPWGYLPTDRAQLNDALASRNLALCGAAVVHPLAQPDALKTLSDRLAPLCETLVATRTPWLLLMDDSDVYATREARIAAPETWQHIMRVITETGRRVAQSYGLHLLIHPHVGTAIETEEEIMRLMADTPAEFVKLCFDFGHHAYTGANALAFMRSYADRIPYYHFKNLDGVIHARAMADGTPFMDVFQNGVMCELDKGIMDFAAVVSFLKERNFDGFAIVEQDMYPCPPEKPFPIALHNRAVLKQLGL</sequence>
<dbReference type="AlphaFoldDB" id="A0A149U3I0"/>
<dbReference type="PANTHER" id="PTHR12110:SF41">
    <property type="entry name" value="INOSOSE DEHYDRATASE"/>
    <property type="match status" value="1"/>
</dbReference>
<evidence type="ECO:0000313" key="3">
    <source>
        <dbReference type="Proteomes" id="UP000075360"/>
    </source>
</evidence>
<name>A0A149U3I0_9PROT</name>
<dbReference type="InterPro" id="IPR013022">
    <property type="entry name" value="Xyl_isomerase-like_TIM-brl"/>
</dbReference>
<accession>A0A149U3I0</accession>
<gene>
    <name evidence="2" type="ORF">AD948_07030</name>
</gene>
<reference evidence="2 3" key="1">
    <citation type="submission" date="2015-06" db="EMBL/GenBank/DDBJ databases">
        <title>Improved classification and identification of acetic acid bacteria using matrix-assisted laser desorption/ionization time-of-flight mass spectrometry; Gluconobacter nephelii and Gluconobacter uchimurae are later heterotypic synonyms of Gluconobacter japonicus and Gluconobacter oxydans, respectively.</title>
        <authorList>
            <person name="Li L."/>
            <person name="Cleenwerck I."/>
            <person name="De Vuyst L."/>
            <person name="Vandamme P."/>
        </authorList>
    </citation>
    <scope>NUCLEOTIDE SEQUENCE [LARGE SCALE GENOMIC DNA]</scope>
    <source>
        <strain evidence="2 3">LMG 23690</strain>
    </source>
</reference>
<proteinExistence type="predicted"/>
<dbReference type="Proteomes" id="UP000075360">
    <property type="component" value="Unassembled WGS sequence"/>
</dbReference>
<dbReference type="OrthoDB" id="9804047at2"/>
<dbReference type="InterPro" id="IPR050312">
    <property type="entry name" value="IolE/XylAMocC-like"/>
</dbReference>
<dbReference type="RefSeq" id="WP_061471282.1">
    <property type="nucleotide sequence ID" value="NZ_LHZU01000122.1"/>
</dbReference>
<dbReference type="InterPro" id="IPR036237">
    <property type="entry name" value="Xyl_isomerase-like_sf"/>
</dbReference>
<dbReference type="SUPFAM" id="SSF51658">
    <property type="entry name" value="Xylose isomerase-like"/>
    <property type="match status" value="1"/>
</dbReference>
<evidence type="ECO:0000259" key="1">
    <source>
        <dbReference type="Pfam" id="PF01261"/>
    </source>
</evidence>
<comment type="caution">
    <text evidence="2">The sequence shown here is derived from an EMBL/GenBank/DDBJ whole genome shotgun (WGS) entry which is preliminary data.</text>
</comment>
<dbReference type="Gene3D" id="3.20.20.150">
    <property type="entry name" value="Divalent-metal-dependent TIM barrel enzymes"/>
    <property type="match status" value="1"/>
</dbReference>
<dbReference type="Pfam" id="PF01261">
    <property type="entry name" value="AP_endonuc_2"/>
    <property type="match status" value="1"/>
</dbReference>
<dbReference type="EMBL" id="LHZU01000122">
    <property type="protein sequence ID" value="KXV59930.1"/>
    <property type="molecule type" value="Genomic_DNA"/>
</dbReference>
<feature type="domain" description="Xylose isomerase-like TIM barrel" evidence="1">
    <location>
        <begin position="30"/>
        <end position="274"/>
    </location>
</feature>
<protein>
    <recommendedName>
        <fullName evidence="1">Xylose isomerase-like TIM barrel domain-containing protein</fullName>
    </recommendedName>
</protein>
<dbReference type="PANTHER" id="PTHR12110">
    <property type="entry name" value="HYDROXYPYRUVATE ISOMERASE"/>
    <property type="match status" value="1"/>
</dbReference>
<evidence type="ECO:0000313" key="2">
    <source>
        <dbReference type="EMBL" id="KXV59930.1"/>
    </source>
</evidence>
<dbReference type="PATRIC" id="fig|446692.4.peg.3533"/>